<organism evidence="1 2">
    <name type="scientific">Trifolium medium</name>
    <dbReference type="NCBI Taxonomy" id="97028"/>
    <lineage>
        <taxon>Eukaryota</taxon>
        <taxon>Viridiplantae</taxon>
        <taxon>Streptophyta</taxon>
        <taxon>Embryophyta</taxon>
        <taxon>Tracheophyta</taxon>
        <taxon>Spermatophyta</taxon>
        <taxon>Magnoliopsida</taxon>
        <taxon>eudicotyledons</taxon>
        <taxon>Gunneridae</taxon>
        <taxon>Pentapetalae</taxon>
        <taxon>rosids</taxon>
        <taxon>fabids</taxon>
        <taxon>Fabales</taxon>
        <taxon>Fabaceae</taxon>
        <taxon>Papilionoideae</taxon>
        <taxon>50 kb inversion clade</taxon>
        <taxon>NPAAA clade</taxon>
        <taxon>Hologalegina</taxon>
        <taxon>IRL clade</taxon>
        <taxon>Trifolieae</taxon>
        <taxon>Trifolium</taxon>
    </lineage>
</organism>
<dbReference type="Proteomes" id="UP000265520">
    <property type="component" value="Unassembled WGS sequence"/>
</dbReference>
<name>A0A392TMK3_9FABA</name>
<feature type="non-terminal residue" evidence="1">
    <location>
        <position position="33"/>
    </location>
</feature>
<dbReference type="AlphaFoldDB" id="A0A392TMK3"/>
<sequence length="33" mass="3968">METHFSLHDYFTTDIYRPGGEMYCDDEAERPLK</sequence>
<comment type="caution">
    <text evidence="1">The sequence shown here is derived from an EMBL/GenBank/DDBJ whole genome shotgun (WGS) entry which is preliminary data.</text>
</comment>
<accession>A0A392TMK3</accession>
<protein>
    <submittedName>
        <fullName evidence="1">Uncharacterized protein</fullName>
    </submittedName>
</protein>
<evidence type="ECO:0000313" key="2">
    <source>
        <dbReference type="Proteomes" id="UP000265520"/>
    </source>
</evidence>
<evidence type="ECO:0000313" key="1">
    <source>
        <dbReference type="EMBL" id="MCI61844.1"/>
    </source>
</evidence>
<dbReference type="EMBL" id="LXQA010607517">
    <property type="protein sequence ID" value="MCI61844.1"/>
    <property type="molecule type" value="Genomic_DNA"/>
</dbReference>
<keyword evidence="2" id="KW-1185">Reference proteome</keyword>
<proteinExistence type="predicted"/>
<reference evidence="1 2" key="1">
    <citation type="journal article" date="2018" name="Front. Plant Sci.">
        <title>Red Clover (Trifolium pratense) and Zigzag Clover (T. medium) - A Picture of Genomic Similarities and Differences.</title>
        <authorList>
            <person name="Dluhosova J."/>
            <person name="Istvanek J."/>
            <person name="Nedelnik J."/>
            <person name="Repkova J."/>
        </authorList>
    </citation>
    <scope>NUCLEOTIDE SEQUENCE [LARGE SCALE GENOMIC DNA]</scope>
    <source>
        <strain evidence="2">cv. 10/8</strain>
        <tissue evidence="1">Leaf</tissue>
    </source>
</reference>